<dbReference type="PANTHER" id="PTHR37315">
    <property type="entry name" value="UPF0311 PROTEIN BLR7842"/>
    <property type="match status" value="1"/>
</dbReference>
<reference evidence="3" key="1">
    <citation type="journal article" date="2019" name="Int. J. Syst. Evol. Microbiol.">
        <title>The Global Catalogue of Microorganisms (GCM) 10K type strain sequencing project: providing services to taxonomists for standard genome sequencing and annotation.</title>
        <authorList>
            <consortium name="The Broad Institute Genomics Platform"/>
            <consortium name="The Broad Institute Genome Sequencing Center for Infectious Disease"/>
            <person name="Wu L."/>
            <person name="Ma J."/>
        </authorList>
    </citation>
    <scope>NUCLEOTIDE SEQUENCE [LARGE SCALE GENOMIC DNA]</scope>
    <source>
        <strain evidence="3">CGMCC 1.12449</strain>
    </source>
</reference>
<dbReference type="EMBL" id="JBHUEL010000004">
    <property type="protein sequence ID" value="MFD1766492.1"/>
    <property type="molecule type" value="Genomic_DNA"/>
</dbReference>
<evidence type="ECO:0000313" key="2">
    <source>
        <dbReference type="EMBL" id="MFD1766492.1"/>
    </source>
</evidence>
<dbReference type="Proteomes" id="UP001597215">
    <property type="component" value="Unassembled WGS sequence"/>
</dbReference>
<sequence length="159" mass="16960">MRRPNDAGDHIGGTGVKLSAAPLLELSLNVAAPVDLGGRRCIAITGGKVSGQYSGQVLPGGADWQAISSDGTIEIDARYVLDLAEGKVEIRSTGLRSGDPEILARLAKGETVDPDDYYFRTAIRFYTTAPALDRLNRIMGVARGERGADGVRIIIYEVM</sequence>
<protein>
    <recommendedName>
        <fullName evidence="1">UPF0311 protein ACFSAG_06515</fullName>
    </recommendedName>
</protein>
<evidence type="ECO:0000313" key="3">
    <source>
        <dbReference type="Proteomes" id="UP001597215"/>
    </source>
</evidence>
<dbReference type="PANTHER" id="PTHR37315:SF1">
    <property type="entry name" value="UPF0311 PROTEIN BLR7842"/>
    <property type="match status" value="1"/>
</dbReference>
<proteinExistence type="inferred from homology"/>
<comment type="caution">
    <text evidence="2">The sequence shown here is derived from an EMBL/GenBank/DDBJ whole genome shotgun (WGS) entry which is preliminary data.</text>
</comment>
<keyword evidence="3" id="KW-1185">Reference proteome</keyword>
<gene>
    <name evidence="2" type="ORF">ACFSAG_06515</name>
</gene>
<dbReference type="Pfam" id="PF11578">
    <property type="entry name" value="DUF3237"/>
    <property type="match status" value="1"/>
</dbReference>
<dbReference type="HAMAP" id="MF_00775">
    <property type="entry name" value="UPF0311"/>
    <property type="match status" value="1"/>
</dbReference>
<evidence type="ECO:0000256" key="1">
    <source>
        <dbReference type="HAMAP-Rule" id="MF_00775"/>
    </source>
</evidence>
<dbReference type="RefSeq" id="WP_381512653.1">
    <property type="nucleotide sequence ID" value="NZ_JBHUEL010000004.1"/>
</dbReference>
<name>A0ABW4MG45_9SPHN</name>
<dbReference type="InterPro" id="IPR020915">
    <property type="entry name" value="UPF0311"/>
</dbReference>
<accession>A0ABW4MG45</accession>
<organism evidence="2 3">
    <name type="scientific">Sphingorhabdus buctiana</name>
    <dbReference type="NCBI Taxonomy" id="1508805"/>
    <lineage>
        <taxon>Bacteria</taxon>
        <taxon>Pseudomonadati</taxon>
        <taxon>Pseudomonadota</taxon>
        <taxon>Alphaproteobacteria</taxon>
        <taxon>Sphingomonadales</taxon>
        <taxon>Sphingomonadaceae</taxon>
        <taxon>Sphingorhabdus</taxon>
    </lineage>
</organism>
<dbReference type="Gene3D" id="2.40.160.20">
    <property type="match status" value="1"/>
</dbReference>
<comment type="similarity">
    <text evidence="1">Belongs to the UPF0311 family.</text>
</comment>